<dbReference type="Proteomes" id="UP000625631">
    <property type="component" value="Unassembled WGS sequence"/>
</dbReference>
<sequence length="76" mass="8655">MKPHPTIEEKVVSQDNWNEAVEAHTQRLGTDPDYSQYPPVVIFRTVDQDYELHLVETNTLRDSGEVVAGVIHNPNI</sequence>
<organism evidence="1 2">
    <name type="scientific">Hymenobacter negativus</name>
    <dbReference type="NCBI Taxonomy" id="2795026"/>
    <lineage>
        <taxon>Bacteria</taxon>
        <taxon>Pseudomonadati</taxon>
        <taxon>Bacteroidota</taxon>
        <taxon>Cytophagia</taxon>
        <taxon>Cytophagales</taxon>
        <taxon>Hymenobacteraceae</taxon>
        <taxon>Hymenobacter</taxon>
    </lineage>
</organism>
<protein>
    <submittedName>
        <fullName evidence="1">Uncharacterized protein</fullName>
    </submittedName>
</protein>
<evidence type="ECO:0000313" key="2">
    <source>
        <dbReference type="Proteomes" id="UP000625631"/>
    </source>
</evidence>
<name>A0ABS0Q3N6_9BACT</name>
<keyword evidence="2" id="KW-1185">Reference proteome</keyword>
<evidence type="ECO:0000313" key="1">
    <source>
        <dbReference type="EMBL" id="MBH8557271.1"/>
    </source>
</evidence>
<proteinExistence type="predicted"/>
<comment type="caution">
    <text evidence="1">The sequence shown here is derived from an EMBL/GenBank/DDBJ whole genome shotgun (WGS) entry which is preliminary data.</text>
</comment>
<dbReference type="EMBL" id="JAEDAE010000001">
    <property type="protein sequence ID" value="MBH8557271.1"/>
    <property type="molecule type" value="Genomic_DNA"/>
</dbReference>
<accession>A0ABS0Q3N6</accession>
<reference evidence="1 2" key="1">
    <citation type="submission" date="2020-12" db="EMBL/GenBank/DDBJ databases">
        <title>Hymenobacter sp.</title>
        <authorList>
            <person name="Kim M.K."/>
        </authorList>
    </citation>
    <scope>NUCLEOTIDE SEQUENCE [LARGE SCALE GENOMIC DNA]</scope>
    <source>
        <strain evidence="1 2">BT442</strain>
    </source>
</reference>
<gene>
    <name evidence="1" type="ORF">I7X13_04385</name>
</gene>
<dbReference type="RefSeq" id="WP_198074485.1">
    <property type="nucleotide sequence ID" value="NZ_JAEDAE010000001.1"/>
</dbReference>